<evidence type="ECO:0000313" key="2">
    <source>
        <dbReference type="Proteomes" id="UP000242715"/>
    </source>
</evidence>
<accession>A0A2Z6NN48</accession>
<gene>
    <name evidence="1" type="ORF">TSUD_107430</name>
</gene>
<dbReference type="EMBL" id="DF974124">
    <property type="protein sequence ID" value="GAU45451.1"/>
    <property type="molecule type" value="Genomic_DNA"/>
</dbReference>
<evidence type="ECO:0000313" key="1">
    <source>
        <dbReference type="EMBL" id="GAU45451.1"/>
    </source>
</evidence>
<dbReference type="Proteomes" id="UP000242715">
    <property type="component" value="Unassembled WGS sequence"/>
</dbReference>
<name>A0A2Z6NN48_TRISU</name>
<keyword evidence="2" id="KW-1185">Reference proteome</keyword>
<dbReference type="AlphaFoldDB" id="A0A2Z6NN48"/>
<organism evidence="1 2">
    <name type="scientific">Trifolium subterraneum</name>
    <name type="common">Subterranean clover</name>
    <dbReference type="NCBI Taxonomy" id="3900"/>
    <lineage>
        <taxon>Eukaryota</taxon>
        <taxon>Viridiplantae</taxon>
        <taxon>Streptophyta</taxon>
        <taxon>Embryophyta</taxon>
        <taxon>Tracheophyta</taxon>
        <taxon>Spermatophyta</taxon>
        <taxon>Magnoliopsida</taxon>
        <taxon>eudicotyledons</taxon>
        <taxon>Gunneridae</taxon>
        <taxon>Pentapetalae</taxon>
        <taxon>rosids</taxon>
        <taxon>fabids</taxon>
        <taxon>Fabales</taxon>
        <taxon>Fabaceae</taxon>
        <taxon>Papilionoideae</taxon>
        <taxon>50 kb inversion clade</taxon>
        <taxon>NPAAA clade</taxon>
        <taxon>Hologalegina</taxon>
        <taxon>IRL clade</taxon>
        <taxon>Trifolieae</taxon>
        <taxon>Trifolium</taxon>
    </lineage>
</organism>
<sequence length="95" mass="10242">MGLKERDLHIAAACSSLTPGRRRRSQAYIAPPTAVPPVAANIHHNSAESCFCSQDSALFQICEPVSDSADSVVVETTVSVEIVILQKRFCVDQSL</sequence>
<proteinExistence type="predicted"/>
<protein>
    <submittedName>
        <fullName evidence="1">Uncharacterized protein</fullName>
    </submittedName>
</protein>
<reference evidence="2" key="1">
    <citation type="journal article" date="2017" name="Front. Plant Sci.">
        <title>Climate Clever Clovers: New Paradigm to Reduce the Environmental Footprint of Ruminants by Breeding Low Methanogenic Forages Utilizing Haplotype Variation.</title>
        <authorList>
            <person name="Kaur P."/>
            <person name="Appels R."/>
            <person name="Bayer P.E."/>
            <person name="Keeble-Gagnere G."/>
            <person name="Wang J."/>
            <person name="Hirakawa H."/>
            <person name="Shirasawa K."/>
            <person name="Vercoe P."/>
            <person name="Stefanova K."/>
            <person name="Durmic Z."/>
            <person name="Nichols P."/>
            <person name="Revell C."/>
            <person name="Isobe S.N."/>
            <person name="Edwards D."/>
            <person name="Erskine W."/>
        </authorList>
    </citation>
    <scope>NUCLEOTIDE SEQUENCE [LARGE SCALE GENOMIC DNA]</scope>
    <source>
        <strain evidence="2">cv. Daliak</strain>
    </source>
</reference>